<gene>
    <name evidence="3" type="ORF">JQ615_34380</name>
</gene>
<evidence type="ECO:0008006" key="5">
    <source>
        <dbReference type="Google" id="ProtNLM"/>
    </source>
</evidence>
<keyword evidence="2" id="KW-0732">Signal</keyword>
<accession>A0ABS5FUP6</accession>
<protein>
    <recommendedName>
        <fullName evidence="5">Pilus assembly protein</fullName>
    </recommendedName>
</protein>
<name>A0ABS5FUP6_9BRAD</name>
<feature type="region of interest" description="Disordered" evidence="1">
    <location>
        <begin position="66"/>
        <end position="100"/>
    </location>
</feature>
<proteinExistence type="predicted"/>
<dbReference type="EMBL" id="JAFCJH010000055">
    <property type="protein sequence ID" value="MBR0800468.1"/>
    <property type="molecule type" value="Genomic_DNA"/>
</dbReference>
<feature type="signal peptide" evidence="2">
    <location>
        <begin position="1"/>
        <end position="22"/>
    </location>
</feature>
<feature type="chain" id="PRO_5045992923" description="Pilus assembly protein" evidence="2">
    <location>
        <begin position="23"/>
        <end position="100"/>
    </location>
</feature>
<keyword evidence="4" id="KW-1185">Reference proteome</keyword>
<feature type="compositionally biased region" description="Basic and acidic residues" evidence="1">
    <location>
        <begin position="66"/>
        <end position="83"/>
    </location>
</feature>
<evidence type="ECO:0000256" key="1">
    <source>
        <dbReference type="SAM" id="MobiDB-lite"/>
    </source>
</evidence>
<dbReference type="PROSITE" id="PS51257">
    <property type="entry name" value="PROKAR_LIPOPROTEIN"/>
    <property type="match status" value="1"/>
</dbReference>
<evidence type="ECO:0000256" key="2">
    <source>
        <dbReference type="SAM" id="SignalP"/>
    </source>
</evidence>
<dbReference type="Proteomes" id="UP001315278">
    <property type="component" value="Unassembled WGS sequence"/>
</dbReference>
<reference evidence="4" key="1">
    <citation type="journal article" date="2021" name="ISME J.">
        <title>Evolutionary origin and ecological implication of a unique nif island in free-living Bradyrhizobium lineages.</title>
        <authorList>
            <person name="Tao J."/>
        </authorList>
    </citation>
    <scope>NUCLEOTIDE SEQUENCE [LARGE SCALE GENOMIC DNA]</scope>
    <source>
        <strain evidence="4">SZCCT0434</strain>
    </source>
</reference>
<feature type="compositionally biased region" description="Low complexity" evidence="1">
    <location>
        <begin position="84"/>
        <end position="100"/>
    </location>
</feature>
<comment type="caution">
    <text evidence="3">The sequence shown here is derived from an EMBL/GenBank/DDBJ whole genome shotgun (WGS) entry which is preliminary data.</text>
</comment>
<organism evidence="3 4">
    <name type="scientific">Bradyrhizobium jicamae</name>
    <dbReference type="NCBI Taxonomy" id="280332"/>
    <lineage>
        <taxon>Bacteria</taxon>
        <taxon>Pseudomonadati</taxon>
        <taxon>Pseudomonadota</taxon>
        <taxon>Alphaproteobacteria</taxon>
        <taxon>Hyphomicrobiales</taxon>
        <taxon>Nitrobacteraceae</taxon>
        <taxon>Bradyrhizobium</taxon>
    </lineage>
</organism>
<evidence type="ECO:0000313" key="4">
    <source>
        <dbReference type="Proteomes" id="UP001315278"/>
    </source>
</evidence>
<sequence>MPNRIRHILVMTALVFATSALSGCSTINEKLAAGAGNVLPVWAGGEPADVPPRQGTPEYDAFMKERERKRLLPAAERGDDPKAATKPATTSTSTSQDAVH</sequence>
<evidence type="ECO:0000313" key="3">
    <source>
        <dbReference type="EMBL" id="MBR0800468.1"/>
    </source>
</evidence>